<feature type="transmembrane region" description="Helical" evidence="9">
    <location>
        <begin position="781"/>
        <end position="801"/>
    </location>
</feature>
<keyword evidence="6" id="KW-0539">Nucleus</keyword>
<keyword evidence="4 9" id="KW-1133">Transmembrane helix</keyword>
<evidence type="ECO:0000313" key="12">
    <source>
        <dbReference type="Proteomes" id="UP000801864"/>
    </source>
</evidence>
<evidence type="ECO:0000256" key="7">
    <source>
        <dbReference type="ARBA" id="ARBA00037968"/>
    </source>
</evidence>
<keyword evidence="12" id="KW-1185">Reference proteome</keyword>
<dbReference type="EMBL" id="QLNT01000006">
    <property type="protein sequence ID" value="KAF3073319.1"/>
    <property type="molecule type" value="Genomic_DNA"/>
</dbReference>
<protein>
    <recommendedName>
        <fullName evidence="10">Major facilitator superfamily (MFS) profile domain-containing protein</fullName>
    </recommendedName>
</protein>
<name>A0A9P5CF99_9HYPO</name>
<dbReference type="InterPro" id="IPR036259">
    <property type="entry name" value="MFS_trans_sf"/>
</dbReference>
<comment type="subcellular location">
    <subcellularLocation>
        <location evidence="1">Membrane</location>
        <topology evidence="1">Multi-pass membrane protein</topology>
    </subcellularLocation>
</comment>
<dbReference type="GO" id="GO:0022857">
    <property type="term" value="F:transmembrane transporter activity"/>
    <property type="evidence" value="ECO:0007669"/>
    <property type="project" value="InterPro"/>
</dbReference>
<evidence type="ECO:0000256" key="3">
    <source>
        <dbReference type="ARBA" id="ARBA00022692"/>
    </source>
</evidence>
<dbReference type="Gene3D" id="1.20.1250.20">
    <property type="entry name" value="MFS general substrate transporter like domains"/>
    <property type="match status" value="2"/>
</dbReference>
<proteinExistence type="inferred from homology"/>
<feature type="transmembrane region" description="Helical" evidence="9">
    <location>
        <begin position="913"/>
        <end position="933"/>
    </location>
</feature>
<feature type="compositionally biased region" description="Basic and acidic residues" evidence="8">
    <location>
        <begin position="17"/>
        <end position="28"/>
    </location>
</feature>
<evidence type="ECO:0000256" key="8">
    <source>
        <dbReference type="SAM" id="MobiDB-lite"/>
    </source>
</evidence>
<evidence type="ECO:0000256" key="1">
    <source>
        <dbReference type="ARBA" id="ARBA00004141"/>
    </source>
</evidence>
<evidence type="ECO:0000256" key="2">
    <source>
        <dbReference type="ARBA" id="ARBA00022448"/>
    </source>
</evidence>
<evidence type="ECO:0000259" key="10">
    <source>
        <dbReference type="PROSITE" id="PS50850"/>
    </source>
</evidence>
<gene>
    <name evidence="11" type="ORF">CFAM422_004436</name>
</gene>
<feature type="transmembrane region" description="Helical" evidence="9">
    <location>
        <begin position="974"/>
        <end position="990"/>
    </location>
</feature>
<feature type="transmembrane region" description="Helical" evidence="9">
    <location>
        <begin position="750"/>
        <end position="769"/>
    </location>
</feature>
<evidence type="ECO:0000313" key="11">
    <source>
        <dbReference type="EMBL" id="KAF3073319.1"/>
    </source>
</evidence>
<dbReference type="FunFam" id="1.20.1250.20:FF:000064">
    <property type="entry name" value="MFS allantoate transporter"/>
    <property type="match status" value="1"/>
</dbReference>
<dbReference type="AlphaFoldDB" id="A0A9P5CF99"/>
<evidence type="ECO:0000256" key="4">
    <source>
        <dbReference type="ARBA" id="ARBA00022989"/>
    </source>
</evidence>
<accession>A0A9P5CF99</accession>
<evidence type="ECO:0000256" key="9">
    <source>
        <dbReference type="SAM" id="Phobius"/>
    </source>
</evidence>
<dbReference type="PROSITE" id="PS50850">
    <property type="entry name" value="MFS"/>
    <property type="match status" value="1"/>
</dbReference>
<dbReference type="SUPFAM" id="SSF103473">
    <property type="entry name" value="MFS general substrate transporter"/>
    <property type="match status" value="1"/>
</dbReference>
<dbReference type="GO" id="GO:0016020">
    <property type="term" value="C:membrane"/>
    <property type="evidence" value="ECO:0007669"/>
    <property type="project" value="UniProtKB-SubCell"/>
</dbReference>
<feature type="transmembrane region" description="Helical" evidence="9">
    <location>
        <begin position="710"/>
        <end position="730"/>
    </location>
</feature>
<reference evidence="11 12" key="1">
    <citation type="submission" date="2018-06" db="EMBL/GenBank/DDBJ databases">
        <title>Genome analysis of cellulolytic fungus Trichoderma lentiforme CFAM-422.</title>
        <authorList>
            <person name="Steindorff A.S."/>
            <person name="Formighieri E.F."/>
            <person name="Midorikawa G.E.O."/>
            <person name="Tamietti M.S."/>
            <person name="Ramos E.Z."/>
            <person name="Silva A.S."/>
            <person name="Bon E.P.S."/>
            <person name="Mendes T.D."/>
            <person name="Damaso M.C.T."/>
            <person name="Favaro L.C.L."/>
        </authorList>
    </citation>
    <scope>NUCLEOTIDE SEQUENCE [LARGE SCALE GENOMIC DNA]</scope>
    <source>
        <strain evidence="11 12">CFAM-422</strain>
    </source>
</reference>
<dbReference type="InterPro" id="IPR020846">
    <property type="entry name" value="MFS_dom"/>
</dbReference>
<feature type="domain" description="Major facilitator superfamily (MFS) profile" evidence="10">
    <location>
        <begin position="618"/>
        <end position="1031"/>
    </location>
</feature>
<organism evidence="11 12">
    <name type="scientific">Trichoderma lentiforme</name>
    <dbReference type="NCBI Taxonomy" id="1567552"/>
    <lineage>
        <taxon>Eukaryota</taxon>
        <taxon>Fungi</taxon>
        <taxon>Dikarya</taxon>
        <taxon>Ascomycota</taxon>
        <taxon>Pezizomycotina</taxon>
        <taxon>Sordariomycetes</taxon>
        <taxon>Hypocreomycetidae</taxon>
        <taxon>Hypocreales</taxon>
        <taxon>Hypocreaceae</taxon>
        <taxon>Trichoderma</taxon>
    </lineage>
</organism>
<keyword evidence="2" id="KW-0813">Transport</keyword>
<feature type="transmembrane region" description="Helical" evidence="9">
    <location>
        <begin position="1002"/>
        <end position="1027"/>
    </location>
</feature>
<feature type="transmembrane region" description="Helical" evidence="9">
    <location>
        <begin position="685"/>
        <end position="703"/>
    </location>
</feature>
<sequence>MLSITFVLRLSAKGKKTEEESRLTRGESESESQEAGIRSFEKEVDNSSQVIASNLGTGYLCHYSPSPPNIPAACSLTLGLQEREAIQYFRTTFSRHQHTKNPQYNVISVIYNIATKSELAMHMAVSVARREMLCLQNNGQTDVKDDDISILHYSAALSQLAEFVNGADAVTGLDTILASIWLMLTYEQKFGDGNGVGLSSHLKGLATIVQSEARQALTLPADANHHIPSSANTMELDSSQRRMHTLSLFSARMLIWISLLDAGAASTGLGGDFNASLHGLLEEHAHICDGCDSRLQTSLFRSFTEVAKYSNPLFCRVWGDDYPIQELMDDISNHDIFLLYGSCFQVRYMASRLDSLRKQISTAAEQCEDVIELAFQEIAETYTETFLLASKITVETDNSLRVIKNLRFIVPHYHAAILYYVRCADPRRSSPDRRMASLKMIMKLAYQSFKLEGDEAMLRIAWPLFIAILETDDLLHREWLIARLRALGKFGKNYSRAAVFVESFVAEEERKGERLDFQAYLTSGGFEHHYEHATATPLTSESEEMTDIMHTTEAKDSAINNGADVEKHETVDDVDVGKHEAIGVRDGDEAMAAFQDGQIVDVDEDTNRRLLRKIDRHILPIMCAVYCMNYLDKTTLSYASIMGLKEDIHLAGDNYQWLASLFYFGYLTWEWPTVRLLQRLPIAKYSGFCVICWGVTLALFAVVHNFKGAAIIRFLLGAFESAVTPGWALITSQWYKRSEQGSRTGLWFSFNGFAQIFGGVIAYGIAVGGQRDIYTIQPWRILFILTGSLTFCLGIIFLIVVPDNQLKSRWLSETDRVLAVARVRVNQQGIGNKHFKTYQFKEALMDPLAWAFAFYSIASNIPNGGISNFFSQLIVSFGYSPTQSLLLGTPAGAVQVVSLLLSGWYGDKYKNRLLVSLGGLSLAVLGAILLVALPDAAKAGKLVGYYLTLAGTTPFVALLSLISSNIAGYTKKTTVAAMYLIFYCAGNIIGPQTFRPADAPGFIPAKVTILVCYILCMIDVIFIWWYCRRMNQKKAALRAEPGYVTQENSEWLDLTDKENPEFVYTL</sequence>
<dbReference type="CDD" id="cd17327">
    <property type="entry name" value="MFS_FEN2_like"/>
    <property type="match status" value="1"/>
</dbReference>
<evidence type="ECO:0000256" key="6">
    <source>
        <dbReference type="ARBA" id="ARBA00023242"/>
    </source>
</evidence>
<evidence type="ECO:0000256" key="5">
    <source>
        <dbReference type="ARBA" id="ARBA00023136"/>
    </source>
</evidence>
<feature type="region of interest" description="Disordered" evidence="8">
    <location>
        <begin position="17"/>
        <end position="36"/>
    </location>
</feature>
<dbReference type="Pfam" id="PF11951">
    <property type="entry name" value="Fungal_trans_2"/>
    <property type="match status" value="1"/>
</dbReference>
<comment type="similarity">
    <text evidence="7">Belongs to the major facilitator superfamily. Allantoate permease family.</text>
</comment>
<dbReference type="InterPro" id="IPR011701">
    <property type="entry name" value="MFS"/>
</dbReference>
<dbReference type="PANTHER" id="PTHR43791:SF1">
    <property type="entry name" value="ALLANTOATE PERMEASE"/>
    <property type="match status" value="1"/>
</dbReference>
<dbReference type="PANTHER" id="PTHR43791">
    <property type="entry name" value="PERMEASE-RELATED"/>
    <property type="match status" value="1"/>
</dbReference>
<feature type="transmembrane region" description="Helical" evidence="9">
    <location>
        <begin position="885"/>
        <end position="906"/>
    </location>
</feature>
<feature type="transmembrane region" description="Helical" evidence="9">
    <location>
        <begin position="945"/>
        <end position="962"/>
    </location>
</feature>
<dbReference type="InterPro" id="IPR021858">
    <property type="entry name" value="Fun_TF"/>
</dbReference>
<keyword evidence="3 9" id="KW-0812">Transmembrane</keyword>
<comment type="caution">
    <text evidence="11">The sequence shown here is derived from an EMBL/GenBank/DDBJ whole genome shotgun (WGS) entry which is preliminary data.</text>
</comment>
<dbReference type="Pfam" id="PF07690">
    <property type="entry name" value="MFS_1"/>
    <property type="match status" value="1"/>
</dbReference>
<keyword evidence="5 9" id="KW-0472">Membrane</keyword>
<dbReference type="Proteomes" id="UP000801864">
    <property type="component" value="Unassembled WGS sequence"/>
</dbReference>